<reference evidence="10" key="1">
    <citation type="journal article" date="2014" name="Front. Microbiol.">
        <title>High frequency of phylogenetically diverse reductive dehalogenase-homologous genes in deep subseafloor sedimentary metagenomes.</title>
        <authorList>
            <person name="Kawai M."/>
            <person name="Futagami T."/>
            <person name="Toyoda A."/>
            <person name="Takaki Y."/>
            <person name="Nishi S."/>
            <person name="Hori S."/>
            <person name="Arai W."/>
            <person name="Tsubouchi T."/>
            <person name="Morono Y."/>
            <person name="Uchiyama I."/>
            <person name="Ito T."/>
            <person name="Fujiyama A."/>
            <person name="Inagaki F."/>
            <person name="Takami H."/>
        </authorList>
    </citation>
    <scope>NUCLEOTIDE SEQUENCE</scope>
    <source>
        <strain evidence="10">Expedition CK06-06</strain>
    </source>
</reference>
<dbReference type="GO" id="GO:0005886">
    <property type="term" value="C:plasma membrane"/>
    <property type="evidence" value="ECO:0007669"/>
    <property type="project" value="UniProtKB-SubCell"/>
</dbReference>
<feature type="transmembrane region" description="Helical" evidence="9">
    <location>
        <begin position="112"/>
        <end position="136"/>
    </location>
</feature>
<evidence type="ECO:0000256" key="6">
    <source>
        <dbReference type="ARBA" id="ARBA00022692"/>
    </source>
</evidence>
<protein>
    <recommendedName>
        <fullName evidence="11">Cobalamin biosynthesis protein CobD</fullName>
    </recommendedName>
</protein>
<dbReference type="UniPathway" id="UPA00148"/>
<evidence type="ECO:0000313" key="10">
    <source>
        <dbReference type="EMBL" id="GAG50986.1"/>
    </source>
</evidence>
<gene>
    <name evidence="10" type="ORF">S01H1_84167</name>
</gene>
<dbReference type="GO" id="GO:0009236">
    <property type="term" value="P:cobalamin biosynthetic process"/>
    <property type="evidence" value="ECO:0007669"/>
    <property type="project" value="UniProtKB-UniPathway"/>
</dbReference>
<dbReference type="Pfam" id="PF03186">
    <property type="entry name" value="CobD_Cbib"/>
    <property type="match status" value="1"/>
</dbReference>
<evidence type="ECO:0000256" key="8">
    <source>
        <dbReference type="ARBA" id="ARBA00023136"/>
    </source>
</evidence>
<keyword evidence="7 9" id="KW-1133">Transmembrane helix</keyword>
<keyword evidence="4" id="KW-1003">Cell membrane</keyword>
<keyword evidence="8 9" id="KW-0472">Membrane</keyword>
<evidence type="ECO:0000256" key="9">
    <source>
        <dbReference type="SAM" id="Phobius"/>
    </source>
</evidence>
<comment type="pathway">
    <text evidence="2">Cofactor biosynthesis; adenosylcobalamin biosynthesis.</text>
</comment>
<evidence type="ECO:0000256" key="3">
    <source>
        <dbReference type="ARBA" id="ARBA00006263"/>
    </source>
</evidence>
<evidence type="ECO:0000256" key="5">
    <source>
        <dbReference type="ARBA" id="ARBA00022573"/>
    </source>
</evidence>
<dbReference type="PANTHER" id="PTHR34308:SF1">
    <property type="entry name" value="COBALAMIN BIOSYNTHESIS PROTEIN CBIB"/>
    <property type="match status" value="1"/>
</dbReference>
<comment type="caution">
    <text evidence="10">The sequence shown here is derived from an EMBL/GenBank/DDBJ whole genome shotgun (WGS) entry which is preliminary data.</text>
</comment>
<dbReference type="InterPro" id="IPR004485">
    <property type="entry name" value="Cobalamin_biosynth_CobD/CbiB"/>
</dbReference>
<evidence type="ECO:0008006" key="11">
    <source>
        <dbReference type="Google" id="ProtNLM"/>
    </source>
</evidence>
<comment type="similarity">
    <text evidence="3">Belongs to the CobD/CbiB family.</text>
</comment>
<dbReference type="GO" id="GO:0048472">
    <property type="term" value="F:threonine-phosphate decarboxylase activity"/>
    <property type="evidence" value="ECO:0007669"/>
    <property type="project" value="InterPro"/>
</dbReference>
<evidence type="ECO:0000256" key="4">
    <source>
        <dbReference type="ARBA" id="ARBA00022475"/>
    </source>
</evidence>
<dbReference type="EMBL" id="BARS01057397">
    <property type="protein sequence ID" value="GAG50986.1"/>
    <property type="molecule type" value="Genomic_DNA"/>
</dbReference>
<keyword evidence="5" id="KW-0169">Cobalamin biosynthesis</keyword>
<evidence type="ECO:0000256" key="2">
    <source>
        <dbReference type="ARBA" id="ARBA00004953"/>
    </source>
</evidence>
<name>X0ZRZ7_9ZZZZ</name>
<comment type="subcellular location">
    <subcellularLocation>
        <location evidence="1">Cell membrane</location>
        <topology evidence="1">Multi-pass membrane protein</topology>
    </subcellularLocation>
</comment>
<keyword evidence="6 9" id="KW-0812">Transmembrane</keyword>
<dbReference type="AlphaFoldDB" id="X0ZRZ7"/>
<organism evidence="10">
    <name type="scientific">marine sediment metagenome</name>
    <dbReference type="NCBI Taxonomy" id="412755"/>
    <lineage>
        <taxon>unclassified sequences</taxon>
        <taxon>metagenomes</taxon>
        <taxon>ecological metagenomes</taxon>
    </lineage>
</organism>
<proteinExistence type="inferred from homology"/>
<evidence type="ECO:0000256" key="7">
    <source>
        <dbReference type="ARBA" id="ARBA00022989"/>
    </source>
</evidence>
<dbReference type="PANTHER" id="PTHR34308">
    <property type="entry name" value="COBALAMIN BIOSYNTHESIS PROTEIN CBIB"/>
    <property type="match status" value="1"/>
</dbReference>
<feature type="non-terminal residue" evidence="10">
    <location>
        <position position="1"/>
    </location>
</feature>
<feature type="non-terminal residue" evidence="10">
    <location>
        <position position="141"/>
    </location>
</feature>
<accession>X0ZRZ7</accession>
<sequence length="141" mass="15324">FGYRNERYLKFGWASARLDDVANFIPARFTAPLVCLAAAVLHRRGCDSFRIFVRDARNHPSPNAGLAEAAVAGALGVQLGGLNYYSGQPSRKPSIGDAVETLGREHIPRANALMLATSAIFLTACLGIRVLVLLLWQEWGV</sequence>
<evidence type="ECO:0000256" key="1">
    <source>
        <dbReference type="ARBA" id="ARBA00004651"/>
    </source>
</evidence>